<proteinExistence type="predicted"/>
<keyword evidence="4" id="KW-0808">Transferase</keyword>
<evidence type="ECO:0000256" key="1">
    <source>
        <dbReference type="ARBA" id="ARBA00000085"/>
    </source>
</evidence>
<dbReference type="InterPro" id="IPR011712">
    <property type="entry name" value="Sig_transdc_His_kin_sub3_dim/P"/>
</dbReference>
<evidence type="ECO:0000256" key="2">
    <source>
        <dbReference type="ARBA" id="ARBA00012438"/>
    </source>
</evidence>
<evidence type="ECO:0000256" key="4">
    <source>
        <dbReference type="ARBA" id="ARBA00022679"/>
    </source>
</evidence>
<comment type="caution">
    <text evidence="11">The sequence shown here is derived from an EMBL/GenBank/DDBJ whole genome shotgun (WGS) entry which is preliminary data.</text>
</comment>
<feature type="domain" description="Signal transduction histidine kinase subgroup 3 dimerisation and phosphoacceptor" evidence="10">
    <location>
        <begin position="167"/>
        <end position="230"/>
    </location>
</feature>
<keyword evidence="9" id="KW-0812">Transmembrane</keyword>
<dbReference type="EMBL" id="JBHTEY010000004">
    <property type="protein sequence ID" value="MFC7614325.1"/>
    <property type="molecule type" value="Genomic_DNA"/>
</dbReference>
<dbReference type="CDD" id="cd16917">
    <property type="entry name" value="HATPase_UhpB-NarQ-NarX-like"/>
    <property type="match status" value="1"/>
</dbReference>
<dbReference type="Gene3D" id="1.20.5.1930">
    <property type="match status" value="1"/>
</dbReference>
<keyword evidence="7" id="KW-0067">ATP-binding</keyword>
<dbReference type="InterPro" id="IPR050482">
    <property type="entry name" value="Sensor_HK_TwoCompSys"/>
</dbReference>
<evidence type="ECO:0000256" key="3">
    <source>
        <dbReference type="ARBA" id="ARBA00022553"/>
    </source>
</evidence>
<keyword evidence="3" id="KW-0597">Phosphoprotein</keyword>
<evidence type="ECO:0000256" key="9">
    <source>
        <dbReference type="SAM" id="Phobius"/>
    </source>
</evidence>
<keyword evidence="5" id="KW-0547">Nucleotide-binding</keyword>
<organism evidence="11 12">
    <name type="scientific">Actinokineospora soli</name>
    <dbReference type="NCBI Taxonomy" id="1048753"/>
    <lineage>
        <taxon>Bacteria</taxon>
        <taxon>Bacillati</taxon>
        <taxon>Actinomycetota</taxon>
        <taxon>Actinomycetes</taxon>
        <taxon>Pseudonocardiales</taxon>
        <taxon>Pseudonocardiaceae</taxon>
        <taxon>Actinokineospora</taxon>
    </lineage>
</organism>
<evidence type="ECO:0000256" key="5">
    <source>
        <dbReference type="ARBA" id="ARBA00022741"/>
    </source>
</evidence>
<dbReference type="InterPro" id="IPR036890">
    <property type="entry name" value="HATPase_C_sf"/>
</dbReference>
<name>A0ABW2TKQ0_9PSEU</name>
<dbReference type="EC" id="2.7.13.3" evidence="2"/>
<evidence type="ECO:0000256" key="8">
    <source>
        <dbReference type="ARBA" id="ARBA00023012"/>
    </source>
</evidence>
<evidence type="ECO:0000259" key="10">
    <source>
        <dbReference type="Pfam" id="PF07730"/>
    </source>
</evidence>
<dbReference type="Proteomes" id="UP001596512">
    <property type="component" value="Unassembled WGS sequence"/>
</dbReference>
<keyword evidence="9" id="KW-0472">Membrane</keyword>
<accession>A0ABW2TKQ0</accession>
<evidence type="ECO:0000313" key="12">
    <source>
        <dbReference type="Proteomes" id="UP001596512"/>
    </source>
</evidence>
<dbReference type="Pfam" id="PF07730">
    <property type="entry name" value="HisKA_3"/>
    <property type="match status" value="1"/>
</dbReference>
<dbReference type="Gene3D" id="3.30.565.10">
    <property type="entry name" value="Histidine kinase-like ATPase, C-terminal domain"/>
    <property type="match status" value="1"/>
</dbReference>
<evidence type="ECO:0000256" key="6">
    <source>
        <dbReference type="ARBA" id="ARBA00022777"/>
    </source>
</evidence>
<evidence type="ECO:0000313" key="11">
    <source>
        <dbReference type="EMBL" id="MFC7614325.1"/>
    </source>
</evidence>
<feature type="transmembrane region" description="Helical" evidence="9">
    <location>
        <begin position="90"/>
        <end position="108"/>
    </location>
</feature>
<protein>
    <recommendedName>
        <fullName evidence="2">histidine kinase</fullName>
        <ecNumber evidence="2">2.7.13.3</ecNumber>
    </recommendedName>
</protein>
<reference evidence="12" key="1">
    <citation type="journal article" date="2019" name="Int. J. Syst. Evol. Microbiol.">
        <title>The Global Catalogue of Microorganisms (GCM) 10K type strain sequencing project: providing services to taxonomists for standard genome sequencing and annotation.</title>
        <authorList>
            <consortium name="The Broad Institute Genomics Platform"/>
            <consortium name="The Broad Institute Genome Sequencing Center for Infectious Disease"/>
            <person name="Wu L."/>
            <person name="Ma J."/>
        </authorList>
    </citation>
    <scope>NUCLEOTIDE SEQUENCE [LARGE SCALE GENOMIC DNA]</scope>
    <source>
        <strain evidence="12">JCM 17695</strain>
    </source>
</reference>
<keyword evidence="9" id="KW-1133">Transmembrane helix</keyword>
<keyword evidence="12" id="KW-1185">Reference proteome</keyword>
<keyword evidence="6 11" id="KW-0418">Kinase</keyword>
<evidence type="ECO:0000256" key="7">
    <source>
        <dbReference type="ARBA" id="ARBA00022840"/>
    </source>
</evidence>
<dbReference type="GO" id="GO:0016301">
    <property type="term" value="F:kinase activity"/>
    <property type="evidence" value="ECO:0007669"/>
    <property type="project" value="UniProtKB-KW"/>
</dbReference>
<gene>
    <name evidence="11" type="ORF">ACFQV2_13090</name>
</gene>
<comment type="catalytic activity">
    <reaction evidence="1">
        <text>ATP + protein L-histidine = ADP + protein N-phospho-L-histidine.</text>
        <dbReference type="EC" id="2.7.13.3"/>
    </reaction>
</comment>
<dbReference type="PANTHER" id="PTHR24421">
    <property type="entry name" value="NITRATE/NITRITE SENSOR PROTEIN NARX-RELATED"/>
    <property type="match status" value="1"/>
</dbReference>
<feature type="transmembrane region" description="Helical" evidence="9">
    <location>
        <begin position="45"/>
        <end position="78"/>
    </location>
</feature>
<keyword evidence="8" id="KW-0902">Two-component regulatory system</keyword>
<sequence length="365" mass="38042">MSLGLLVHGGVLPAVPGQGRVDALGVLLVAAATAPIAVWRRAPLTVFACTGTACVLLVATGFPVDVVVGPAVALYLVAAGSGRETAWTRRTAAVVAVVAGLYAAAAAFATGSVVNVGLLHTGLAWAVAWFAGERTRLRRAHLDDLRRRAERAEHEAEQDRELAAARERARIARDLHDSAGHAISLIAVRAGAARLRQDPERSLRTLAAIEELARQTAGELDRLVGTLREAPPAAVEDPVGLASLATLVDRHDAAGLTVHTGITGTPRDLRTAVDQSAYRIIQEALTNAARHGTGTARLDLVYADTALELTITNPVGAGATAGGGHGLIGMRERAALLDGHLDTERANGIFRVRARLPYGAPCPPS</sequence>
<dbReference type="SUPFAM" id="SSF55874">
    <property type="entry name" value="ATPase domain of HSP90 chaperone/DNA topoisomerase II/histidine kinase"/>
    <property type="match status" value="1"/>
</dbReference>
<dbReference type="PANTHER" id="PTHR24421:SF10">
    <property type="entry name" value="NITRATE_NITRITE SENSOR PROTEIN NARQ"/>
    <property type="match status" value="1"/>
</dbReference>